<dbReference type="OrthoDB" id="2588702at2759"/>
<keyword evidence="2 3" id="KW-0694">RNA-binding</keyword>
<feature type="domain" description="RRM" evidence="4">
    <location>
        <begin position="298"/>
        <end position="375"/>
    </location>
</feature>
<dbReference type="Gene3D" id="3.30.70.330">
    <property type="match status" value="4"/>
</dbReference>
<evidence type="ECO:0000256" key="3">
    <source>
        <dbReference type="PROSITE-ProRule" id="PRU00176"/>
    </source>
</evidence>
<accession>A0A3B3T1I9</accession>
<keyword evidence="6" id="KW-1185">Reference proteome</keyword>
<sequence>MAVVQLLGLSMEAGSGDIREFFSGLHIPEGGVHITGGSLGEAFIVFAEKEDGQLALQKSGTFLKGSHVVLSVSSEAELRQKMISCLKRDDSSGVGPDTKLIETLMAANKPEVILGFLLSLVSDAGKMQLKQAAAPSGDLLEVTSHNGISPAPDTASAPLGKCPVGNLSTAASRTCYLSIRGLPRSVTKHEICNFFKGLKVKEVIINAQVGHGYRGCLVKFASEQESHEGLKYSGRSLGSFCVDVNRATEGTWFTAIDHCKMASYKNQKDAQREMRLLDQSQSRPPMEQTSDPLPSNEYCVMIQNLNRVTTKTEIKDLFKCANVPNNRLLHLLDNWGRRTDTAFILFDKKEDCISALDLDRYNFCSRILSVSVVSKEEMRAMMKRHKSIPSTVAKKSRIERLKEEPSCIYVRNLPSDVRKIQIKDFFGKFQISEDCIYLLSDNRGVGLGEAVVMFESVQSAKLAEQQNGKNFLGAPLILTLITTQQVKGLLNGNR</sequence>
<organism evidence="5 6">
    <name type="scientific">Paramormyrops kingsleyae</name>
    <dbReference type="NCBI Taxonomy" id="1676925"/>
    <lineage>
        <taxon>Eukaryota</taxon>
        <taxon>Metazoa</taxon>
        <taxon>Chordata</taxon>
        <taxon>Craniata</taxon>
        <taxon>Vertebrata</taxon>
        <taxon>Euteleostomi</taxon>
        <taxon>Actinopterygii</taxon>
        <taxon>Neopterygii</taxon>
        <taxon>Teleostei</taxon>
        <taxon>Osteoglossocephala</taxon>
        <taxon>Osteoglossomorpha</taxon>
        <taxon>Osteoglossiformes</taxon>
        <taxon>Mormyridae</taxon>
        <taxon>Paramormyrops</taxon>
    </lineage>
</organism>
<dbReference type="SMART" id="SM00360">
    <property type="entry name" value="RRM"/>
    <property type="match status" value="4"/>
</dbReference>
<reference evidence="5" key="1">
    <citation type="submission" date="2025-08" db="UniProtKB">
        <authorList>
            <consortium name="Ensembl"/>
        </authorList>
    </citation>
    <scope>IDENTIFICATION</scope>
</reference>
<reference evidence="5" key="2">
    <citation type="submission" date="2025-09" db="UniProtKB">
        <authorList>
            <consortium name="Ensembl"/>
        </authorList>
    </citation>
    <scope>IDENTIFICATION</scope>
</reference>
<evidence type="ECO:0000256" key="1">
    <source>
        <dbReference type="ARBA" id="ARBA00022737"/>
    </source>
</evidence>
<dbReference type="PROSITE" id="PS50102">
    <property type="entry name" value="RRM"/>
    <property type="match status" value="2"/>
</dbReference>
<dbReference type="Pfam" id="PF00076">
    <property type="entry name" value="RRM_1"/>
    <property type="match status" value="2"/>
</dbReference>
<dbReference type="Ensembl" id="ENSPKIT00000017137.1">
    <property type="protein sequence ID" value="ENSPKIP00000036196.1"/>
    <property type="gene ID" value="ENSPKIG00000014851.1"/>
</dbReference>
<dbReference type="InterPro" id="IPR000504">
    <property type="entry name" value="RRM_dom"/>
</dbReference>
<feature type="domain" description="RRM" evidence="4">
    <location>
        <begin position="406"/>
        <end position="483"/>
    </location>
</feature>
<dbReference type="InterPro" id="IPR050666">
    <property type="entry name" value="ESRP"/>
</dbReference>
<dbReference type="GO" id="GO:0003723">
    <property type="term" value="F:RNA binding"/>
    <property type="evidence" value="ECO:0007669"/>
    <property type="project" value="UniProtKB-UniRule"/>
</dbReference>
<dbReference type="AlphaFoldDB" id="A0A3B3T1I9"/>
<evidence type="ECO:0000259" key="4">
    <source>
        <dbReference type="PROSITE" id="PS50102"/>
    </source>
</evidence>
<dbReference type="SUPFAM" id="SSF54928">
    <property type="entry name" value="RNA-binding domain, RBD"/>
    <property type="match status" value="4"/>
</dbReference>
<keyword evidence="1" id="KW-0677">Repeat</keyword>
<dbReference type="InterPro" id="IPR012677">
    <property type="entry name" value="Nucleotide-bd_a/b_plait_sf"/>
</dbReference>
<dbReference type="KEGG" id="pki:111844218"/>
<dbReference type="InterPro" id="IPR035979">
    <property type="entry name" value="RBD_domain_sf"/>
</dbReference>
<dbReference type="GeneTree" id="ENSGT00940000158322"/>
<protein>
    <submittedName>
        <fullName evidence="5">RNA binding motif protein 12Ba</fullName>
    </submittedName>
</protein>
<name>A0A3B3T1I9_9TELE</name>
<evidence type="ECO:0000313" key="5">
    <source>
        <dbReference type="Ensembl" id="ENSPKIP00000036196.1"/>
    </source>
</evidence>
<evidence type="ECO:0000256" key="2">
    <source>
        <dbReference type="ARBA" id="ARBA00022884"/>
    </source>
</evidence>
<proteinExistence type="predicted"/>
<evidence type="ECO:0000313" key="6">
    <source>
        <dbReference type="Proteomes" id="UP000261540"/>
    </source>
</evidence>
<dbReference type="Proteomes" id="UP000261540">
    <property type="component" value="Unplaced"/>
</dbReference>
<dbReference type="PANTHER" id="PTHR13976">
    <property type="entry name" value="HETEROGENEOUS NUCLEAR RIBONUCLEOPROTEIN-RELATED"/>
    <property type="match status" value="1"/>
</dbReference>